<comment type="caution">
    <text evidence="2">The sequence shown here is derived from an EMBL/GenBank/DDBJ whole genome shotgun (WGS) entry which is preliminary data.</text>
</comment>
<evidence type="ECO:0000313" key="3">
    <source>
        <dbReference type="Proteomes" id="UP000005845"/>
    </source>
</evidence>
<name>H5U1E9_9ACTN</name>
<proteinExistence type="predicted"/>
<dbReference type="AlphaFoldDB" id="H5U1E9"/>
<accession>H5U1E9</accession>
<evidence type="ECO:0000256" key="1">
    <source>
        <dbReference type="SAM" id="MobiDB-lite"/>
    </source>
</evidence>
<keyword evidence="3" id="KW-1185">Reference proteome</keyword>
<organism evidence="2 3">
    <name type="scientific">Gordonia sputi NBRC 100414</name>
    <dbReference type="NCBI Taxonomy" id="1089453"/>
    <lineage>
        <taxon>Bacteria</taxon>
        <taxon>Bacillati</taxon>
        <taxon>Actinomycetota</taxon>
        <taxon>Actinomycetes</taxon>
        <taxon>Mycobacteriales</taxon>
        <taxon>Gordoniaceae</taxon>
        <taxon>Gordonia</taxon>
    </lineage>
</organism>
<gene>
    <name evidence="2" type="ORF">GOSPT_072_00090</name>
</gene>
<dbReference type="eggNOG" id="ENOG5033VFG">
    <property type="taxonomic scope" value="Bacteria"/>
</dbReference>
<protein>
    <submittedName>
        <fullName evidence="2">Uncharacterized protein</fullName>
    </submittedName>
</protein>
<evidence type="ECO:0000313" key="2">
    <source>
        <dbReference type="EMBL" id="GAB39557.1"/>
    </source>
</evidence>
<feature type="compositionally biased region" description="Low complexity" evidence="1">
    <location>
        <begin position="192"/>
        <end position="217"/>
    </location>
</feature>
<reference evidence="2 3" key="1">
    <citation type="submission" date="2012-02" db="EMBL/GenBank/DDBJ databases">
        <title>Whole genome shotgun sequence of Gordonia sputi NBRC 100414.</title>
        <authorList>
            <person name="Yoshida I."/>
            <person name="Hosoyama A."/>
            <person name="Tsuchikane K."/>
            <person name="Katsumata H."/>
            <person name="Yamazaki S."/>
            <person name="Fujita N."/>
        </authorList>
    </citation>
    <scope>NUCLEOTIDE SEQUENCE [LARGE SCALE GENOMIC DNA]</scope>
    <source>
        <strain evidence="2 3">NBRC 100414</strain>
    </source>
</reference>
<feature type="region of interest" description="Disordered" evidence="1">
    <location>
        <begin position="186"/>
        <end position="217"/>
    </location>
</feature>
<dbReference type="EMBL" id="BAFC01000072">
    <property type="protein sequence ID" value="GAB39557.1"/>
    <property type="molecule type" value="Genomic_DNA"/>
</dbReference>
<sequence>MGDGRRGNSRGGDMTRGLLCRATGTRLMLLAAALTTFAVQGCSAVGGSAGPAPGEAAAYRSDVSTSRQAQSLRAGAELCEASTKSMVVMLRGYNAFVARLNEVQSYDKVGDLGDKARAAMIAGTDMVKPKQTAEVPGDLGTVVASFVTSSSALGDVIGRRQTAQLNSASTRWTGDRRTVLDTCRAYLPTPPATSATAAPQSNPGSSAPATSSPRPTG</sequence>
<dbReference type="Proteomes" id="UP000005845">
    <property type="component" value="Unassembled WGS sequence"/>
</dbReference>